<dbReference type="EMBL" id="DWYZ01000268">
    <property type="protein sequence ID" value="HJB29895.1"/>
    <property type="molecule type" value="Genomic_DNA"/>
</dbReference>
<dbReference type="Pfam" id="PF14501">
    <property type="entry name" value="HATPase_c_5"/>
    <property type="match status" value="1"/>
</dbReference>
<comment type="caution">
    <text evidence="2">The sequence shown here is derived from an EMBL/GenBank/DDBJ whole genome shotgun (WGS) entry which is preliminary data.</text>
</comment>
<dbReference type="InterPro" id="IPR032834">
    <property type="entry name" value="NatK-like_C"/>
</dbReference>
<organism evidence="2 3">
    <name type="scientific">Candidatus Blautia faecavium</name>
    <dbReference type="NCBI Taxonomy" id="2838487"/>
    <lineage>
        <taxon>Bacteria</taxon>
        <taxon>Bacillati</taxon>
        <taxon>Bacillota</taxon>
        <taxon>Clostridia</taxon>
        <taxon>Lachnospirales</taxon>
        <taxon>Lachnospiraceae</taxon>
        <taxon>Blautia</taxon>
    </lineage>
</organism>
<reference evidence="2" key="2">
    <citation type="submission" date="2021-04" db="EMBL/GenBank/DDBJ databases">
        <authorList>
            <person name="Gilroy R."/>
        </authorList>
    </citation>
    <scope>NUCLEOTIDE SEQUENCE</scope>
    <source>
        <strain evidence="2">ChiSjej1B19-5720</strain>
    </source>
</reference>
<dbReference type="SUPFAM" id="SSF55874">
    <property type="entry name" value="ATPase domain of HSP90 chaperone/DNA topoisomerase II/histidine kinase"/>
    <property type="match status" value="1"/>
</dbReference>
<keyword evidence="2" id="KW-0547">Nucleotide-binding</keyword>
<reference evidence="2" key="1">
    <citation type="journal article" date="2021" name="PeerJ">
        <title>Extensive microbial diversity within the chicken gut microbiome revealed by metagenomics and culture.</title>
        <authorList>
            <person name="Gilroy R."/>
            <person name="Ravi A."/>
            <person name="Getino M."/>
            <person name="Pursley I."/>
            <person name="Horton D.L."/>
            <person name="Alikhan N.F."/>
            <person name="Baker D."/>
            <person name="Gharbi K."/>
            <person name="Hall N."/>
            <person name="Watson M."/>
            <person name="Adriaenssens E.M."/>
            <person name="Foster-Nyarko E."/>
            <person name="Jarju S."/>
            <person name="Secka A."/>
            <person name="Antonio M."/>
            <person name="Oren A."/>
            <person name="Chaudhuri R.R."/>
            <person name="La Ragione R."/>
            <person name="Hildebrand F."/>
            <person name="Pallen M.J."/>
        </authorList>
    </citation>
    <scope>NUCLEOTIDE SEQUENCE</scope>
    <source>
        <strain evidence="2">ChiSjej1B19-5720</strain>
    </source>
</reference>
<dbReference type="Gene3D" id="3.30.565.10">
    <property type="entry name" value="Histidine kinase-like ATPase, C-terminal domain"/>
    <property type="match status" value="1"/>
</dbReference>
<gene>
    <name evidence="2" type="ORF">IAA06_14065</name>
</gene>
<evidence type="ECO:0000313" key="2">
    <source>
        <dbReference type="EMBL" id="HJB29895.1"/>
    </source>
</evidence>
<name>A0A9D2RYF6_9FIRM</name>
<accession>A0A9D2RYF6</accession>
<dbReference type="GO" id="GO:0005524">
    <property type="term" value="F:ATP binding"/>
    <property type="evidence" value="ECO:0007669"/>
    <property type="project" value="UniProtKB-KW"/>
</dbReference>
<sequence length="97" mass="10958">IKDVDITTIFANLLDNAIEAAKATASPYLKLKIQEVHSFRVISLVNSSSLEHKKSGHMGLGLENVRHTVEKYSGTINWEQFPHKFQTSILLPRKENL</sequence>
<dbReference type="AlphaFoldDB" id="A0A9D2RYF6"/>
<dbReference type="InterPro" id="IPR036890">
    <property type="entry name" value="HATPase_C_sf"/>
</dbReference>
<feature type="domain" description="Sensor histidine kinase NatK-like C-terminal" evidence="1">
    <location>
        <begin position="3"/>
        <end position="92"/>
    </location>
</feature>
<proteinExistence type="predicted"/>
<feature type="non-terminal residue" evidence="2">
    <location>
        <position position="1"/>
    </location>
</feature>
<dbReference type="Proteomes" id="UP000823842">
    <property type="component" value="Unassembled WGS sequence"/>
</dbReference>
<keyword evidence="2" id="KW-0067">ATP-binding</keyword>
<evidence type="ECO:0000259" key="1">
    <source>
        <dbReference type="Pfam" id="PF14501"/>
    </source>
</evidence>
<evidence type="ECO:0000313" key="3">
    <source>
        <dbReference type="Proteomes" id="UP000823842"/>
    </source>
</evidence>
<protein>
    <submittedName>
        <fullName evidence="2">ATP-binding protein</fullName>
    </submittedName>
</protein>